<gene>
    <name evidence="1" type="ORF">V1525DRAFT_362551</name>
</gene>
<reference evidence="2" key="1">
    <citation type="journal article" date="2024" name="Front. Bioeng. Biotechnol.">
        <title>Genome-scale model development and genomic sequencing of the oleaginous clade Lipomyces.</title>
        <authorList>
            <person name="Czajka J.J."/>
            <person name="Han Y."/>
            <person name="Kim J."/>
            <person name="Mondo S.J."/>
            <person name="Hofstad B.A."/>
            <person name="Robles A."/>
            <person name="Haridas S."/>
            <person name="Riley R."/>
            <person name="LaButti K."/>
            <person name="Pangilinan J."/>
            <person name="Andreopoulos W."/>
            <person name="Lipzen A."/>
            <person name="Yan J."/>
            <person name="Wang M."/>
            <person name="Ng V."/>
            <person name="Grigoriev I.V."/>
            <person name="Spatafora J.W."/>
            <person name="Magnuson J.K."/>
            <person name="Baker S.E."/>
            <person name="Pomraning K.R."/>
        </authorList>
    </citation>
    <scope>NUCLEOTIDE SEQUENCE [LARGE SCALE GENOMIC DNA]</scope>
    <source>
        <strain evidence="2">CBS 7786</strain>
    </source>
</reference>
<protein>
    <submittedName>
        <fullName evidence="1">Fungal-specific transcription factor domain-containing protein</fullName>
    </submittedName>
</protein>
<proteinExistence type="predicted"/>
<evidence type="ECO:0000313" key="1">
    <source>
        <dbReference type="EMBL" id="KAK9236611.1"/>
    </source>
</evidence>
<accession>A0ACC3SYA2</accession>
<sequence>MFVVQTTHSKTGLKRPDRPCDSCRRRKSRCVFSENDSVCFLCRFHNYECMFSDNPAPRKRQRRNSGDSAAKDSAAATPATKEKDAKDLKDKDARDKDNVDTKDKDAVSAVADFAAPITSEVASVNNTVTSSPPVPTLQSMSGVLTLNIQQEKKDNGEATAAKRTRVTRTTSRKASTATTTATDANSTPPASAAAAMATTPDSPFPDYDFLPHTLLKNTLGLQCRRYISYIGTSAEHDPILMNHYCFDARDRVSLPAVGPDFQTKRQIRRVQNDGISEPSPNGQVSFVVFESEDLFRTGFPNPSGRDDTIGGNLVEVRKIQDIVGKFGRQLVGLYFRIVHPALPILHKEEFLEKYYRNPSELSPSLLAGLYVFAINWWTYDPDLVPFPRPPQASLEALAQINLYREMDRPTLSTVQAGILLLQHQTFRNQVTRPSHSWAMLSEVVAIAQEVGLHMDPTKWAIPEWERGLRKRLAWGLYIQDKWMALTFGRPSHIHNINWTVTDLQDENFPDDDDLLLMNGGNAQGTNGDDEGSMGGDDPIIVDSSDNNGSVNRETGKIMFMELVHLTQILSDIIDEFHSARSMTEQFVSATSATATDPTSGGDGKTESDDNNWDVSRTKRLLTKARPLQIRLKDWLERLPDCLRMENITRGELSASGNLHLGYHAAQIALFRPILSALSSVDCNPGSPAMNEIYGLVYRSAFAEFVSAVEFANNLKPQHIQTFWYAASKNNFAIIATFGIILMLLSRTDVERTACSEKLAEFQWTLKVNVRGAEFLQHAILWVEEFKYLLKSELSKKGGPSRQPSSQTLSQQTQQQTPQQTISSQQQHQHQQLHPLPISMQQVIPSVPPAPQTQHPLQHLQQLQQQLHMQRQQQQQQQQLHISGGHEMSSLYGAGKQQQFADGHVMLPTSHGPGLHAQQLSAPAVHQPLQPQNASPQHYLIHGNTPMSDNDIFFTSLATDGRSHVINHHTSTSVDELDNLEIFNMRMLSHPWLESSTSDTLGPVHGSSTHDGGTPTGMNSDGKVNGVLSNSNGNVTGGGELSESATDTAGGGDDKGHRDDDWM</sequence>
<dbReference type="Proteomes" id="UP001433508">
    <property type="component" value="Unassembled WGS sequence"/>
</dbReference>
<evidence type="ECO:0000313" key="2">
    <source>
        <dbReference type="Proteomes" id="UP001433508"/>
    </source>
</evidence>
<name>A0ACC3SYA2_LIPKO</name>
<keyword evidence="2" id="KW-1185">Reference proteome</keyword>
<dbReference type="EMBL" id="MU971384">
    <property type="protein sequence ID" value="KAK9236611.1"/>
    <property type="molecule type" value="Genomic_DNA"/>
</dbReference>
<comment type="caution">
    <text evidence="1">The sequence shown here is derived from an EMBL/GenBank/DDBJ whole genome shotgun (WGS) entry which is preliminary data.</text>
</comment>
<organism evidence="1 2">
    <name type="scientific">Lipomyces kononenkoae</name>
    <name type="common">Yeast</name>
    <dbReference type="NCBI Taxonomy" id="34357"/>
    <lineage>
        <taxon>Eukaryota</taxon>
        <taxon>Fungi</taxon>
        <taxon>Dikarya</taxon>
        <taxon>Ascomycota</taxon>
        <taxon>Saccharomycotina</taxon>
        <taxon>Lipomycetes</taxon>
        <taxon>Lipomycetales</taxon>
        <taxon>Lipomycetaceae</taxon>
        <taxon>Lipomyces</taxon>
    </lineage>
</organism>